<accession>A0ABD3AJK2</accession>
<feature type="compositionally biased region" description="Low complexity" evidence="1">
    <location>
        <begin position="229"/>
        <end position="240"/>
    </location>
</feature>
<feature type="compositionally biased region" description="Basic and acidic residues" evidence="1">
    <location>
        <begin position="877"/>
        <end position="887"/>
    </location>
</feature>
<feature type="region of interest" description="Disordered" evidence="1">
    <location>
        <begin position="229"/>
        <end position="257"/>
    </location>
</feature>
<gene>
    <name evidence="2" type="ORF">ACH5RR_010661</name>
</gene>
<feature type="region of interest" description="Disordered" evidence="1">
    <location>
        <begin position="379"/>
        <end position="414"/>
    </location>
</feature>
<dbReference type="EMBL" id="JBJUIK010000004">
    <property type="protein sequence ID" value="KAL3531339.1"/>
    <property type="molecule type" value="Genomic_DNA"/>
</dbReference>
<organism evidence="2 3">
    <name type="scientific">Cinchona calisaya</name>
    <dbReference type="NCBI Taxonomy" id="153742"/>
    <lineage>
        <taxon>Eukaryota</taxon>
        <taxon>Viridiplantae</taxon>
        <taxon>Streptophyta</taxon>
        <taxon>Embryophyta</taxon>
        <taxon>Tracheophyta</taxon>
        <taxon>Spermatophyta</taxon>
        <taxon>Magnoliopsida</taxon>
        <taxon>eudicotyledons</taxon>
        <taxon>Gunneridae</taxon>
        <taxon>Pentapetalae</taxon>
        <taxon>asterids</taxon>
        <taxon>lamiids</taxon>
        <taxon>Gentianales</taxon>
        <taxon>Rubiaceae</taxon>
        <taxon>Cinchonoideae</taxon>
        <taxon>Cinchoneae</taxon>
        <taxon>Cinchona</taxon>
    </lineage>
</organism>
<feature type="compositionally biased region" description="Basic and acidic residues" evidence="1">
    <location>
        <begin position="39"/>
        <end position="52"/>
    </location>
</feature>
<proteinExistence type="predicted"/>
<name>A0ABD3AJK2_9GENT</name>
<evidence type="ECO:0008006" key="4">
    <source>
        <dbReference type="Google" id="ProtNLM"/>
    </source>
</evidence>
<protein>
    <recommendedName>
        <fullName evidence="4">Time for coffee</fullName>
    </recommendedName>
</protein>
<feature type="region of interest" description="Disordered" evidence="1">
    <location>
        <begin position="182"/>
        <end position="212"/>
    </location>
</feature>
<evidence type="ECO:0000313" key="2">
    <source>
        <dbReference type="EMBL" id="KAL3531339.1"/>
    </source>
</evidence>
<evidence type="ECO:0000256" key="1">
    <source>
        <dbReference type="SAM" id="MobiDB-lite"/>
    </source>
</evidence>
<feature type="compositionally biased region" description="Acidic residues" evidence="1">
    <location>
        <begin position="84"/>
        <end position="95"/>
    </location>
</feature>
<feature type="region of interest" description="Disordered" evidence="1">
    <location>
        <begin position="822"/>
        <end position="893"/>
    </location>
</feature>
<feature type="compositionally biased region" description="Basic and acidic residues" evidence="1">
    <location>
        <begin position="295"/>
        <end position="309"/>
    </location>
</feature>
<feature type="region of interest" description="Disordered" evidence="1">
    <location>
        <begin position="39"/>
        <end position="95"/>
    </location>
</feature>
<keyword evidence="3" id="KW-1185">Reference proteome</keyword>
<evidence type="ECO:0000313" key="3">
    <source>
        <dbReference type="Proteomes" id="UP001630127"/>
    </source>
</evidence>
<feature type="region of interest" description="Disordered" evidence="1">
    <location>
        <begin position="276"/>
        <end position="311"/>
    </location>
</feature>
<dbReference type="InterPro" id="IPR039317">
    <property type="entry name" value="TIC"/>
</dbReference>
<feature type="compositionally biased region" description="Low complexity" evidence="1">
    <location>
        <begin position="395"/>
        <end position="409"/>
    </location>
</feature>
<feature type="compositionally biased region" description="Low complexity" evidence="1">
    <location>
        <begin position="823"/>
        <end position="833"/>
    </location>
</feature>
<feature type="region of interest" description="Disordered" evidence="1">
    <location>
        <begin position="1014"/>
        <end position="1036"/>
    </location>
</feature>
<reference evidence="2 3" key="1">
    <citation type="submission" date="2024-11" db="EMBL/GenBank/DDBJ databases">
        <title>A near-complete genome assembly of Cinchona calisaya.</title>
        <authorList>
            <person name="Lian D.C."/>
            <person name="Zhao X.W."/>
            <person name="Wei L."/>
        </authorList>
    </citation>
    <scope>NUCLEOTIDE SEQUENCE [LARGE SCALE GENOMIC DNA]</scope>
    <source>
        <tissue evidence="2">Nenye</tissue>
    </source>
</reference>
<sequence>MEYMASLNGIGVAARRHRITFLRESTGVELQGMVRLRDRERVQKKDRDKNRDPSMISQSKRRRLGKYAPRITDKDVEGGGGEDSSAEDSFDEDFEEFDGGKAPLSTYHRTITLASAVRSSPVLRGSDQMIGVPVPRRARSATVKRSHEYWNSGTGRFGEEQSRRRLAPSALCRSINGFPPSYSSFPTRKKMRRVEPKTQIPKLASAEPSSSFQDDIEIEVAEALFDLMKQSQSQSQSQSSKKFERSSDNNSTGKFDSICNKAVDDKSTCSPITSAKIAPQASDLPQEMNFNSDSGSKKNGDEDGKDGESLKVSACNVPSNGIKAHNNSLPKLEKMSSTDIASDALKYKVENKVGKAKDPKDQAGESIGADEVVTRVQVVAPKEEESRSCATSNADDSTNSSVSKASSRADSVENRREAKFEIDLMAPLPMPSSPERERDGLTEISYGHKFVSPDVQMKNKTMSKDESLVFGRGHEEKQMQTICNQQEFTRLDFEKPHKINFCSRQLGQNEQIQCQVPLSEGLDFAQTNLLPFPIAATGWPGGYHPGNMAPFQTITPSDGSAKPSAALQPVPFQLFQPQPKRATMHQHIARSIRYHQQLTKNCTWPVAFGSATLYGSNTYSFNPAIPSAPNSILGKPVEGVLPGQVLAGKSCEVSNNMDAAKTKQLVLQQAPQQTQPGNLPHGPTSIFPLVQNQAPGGPTRLPGPSKSAKAVGKVCLSNNSAGGHSVSSSSSPSGMGAVSFNCSNLTVNEAPPFTAILQNSEYPFSISTNGGIPPHMKGTEAPILPFFNASYYPSMFHFTQVQQQQSISQPQPSCLHLVQLPPQAASTSSGSSSFHKRSHSQQQIGCQPSGRRSLSLAGMEQQQSQKQHVSAFPSSIKLDEEMSRRDSPIVVDSQESCAKRSSEGKNLAIPIHPMNVALMSHVALDSAGGNQHQYQQRKGSKCDMEVITPPAFAVSFGSAASSTQALNFSSVSQIPALFQMLPDLAKGGYQLVHAPQVVQHKNFEVSEEKSVVGAASNDNGKKAPAAGVDSVSKAAY</sequence>
<dbReference type="Proteomes" id="UP001630127">
    <property type="component" value="Unassembled WGS sequence"/>
</dbReference>
<comment type="caution">
    <text evidence="2">The sequence shown here is derived from an EMBL/GenBank/DDBJ whole genome shotgun (WGS) entry which is preliminary data.</text>
</comment>
<dbReference type="AlphaFoldDB" id="A0ABD3AJK2"/>
<dbReference type="PANTHER" id="PTHR34798">
    <property type="entry name" value="PROTEIN TIME FOR COFFEE"/>
    <property type="match status" value="1"/>
</dbReference>
<dbReference type="PANTHER" id="PTHR34798:SF1">
    <property type="entry name" value="TIC-LIKE PROTEIN"/>
    <property type="match status" value="1"/>
</dbReference>